<proteinExistence type="predicted"/>
<dbReference type="Proteomes" id="UP001162800">
    <property type="component" value="Chromosome"/>
</dbReference>
<organism evidence="2 3">
    <name type="scientific">Comamonas endophytica</name>
    <dbReference type="NCBI Taxonomy" id="2949090"/>
    <lineage>
        <taxon>Bacteria</taxon>
        <taxon>Pseudomonadati</taxon>
        <taxon>Pseudomonadota</taxon>
        <taxon>Betaproteobacteria</taxon>
        <taxon>Burkholderiales</taxon>
        <taxon>Comamonadaceae</taxon>
        <taxon>Comamonas</taxon>
    </lineage>
</organism>
<protein>
    <recommendedName>
        <fullName evidence="4">DUF2135 domain-containing protein</fullName>
    </recommendedName>
</protein>
<evidence type="ECO:0000313" key="3">
    <source>
        <dbReference type="Proteomes" id="UP001162800"/>
    </source>
</evidence>
<sequence>MIKRICAPMCVTYLSAALLLAVTLPVQAAESSLCEARGYTVGFFNGVWNTTRQAINRRNFLEEMLGSEYDGEPIEYENFYNTTGEENGATMAQDIAEVFIQRADEIDSSGELARRFEYLWDAASDPRRPLWARLVDVLKVPIAMAETIYTAISTKLVAGFARMLSNPPTEMDYAEHRLLVDKLTTEGQKILLVAHSQGNLFMNPAYDYAKTKLTTDSVATVHIAPASMTVRGPHLLADIDLVINGLRAFGWSAVPGINLALPSSGIDKSGHTLDGTYLDDSRPGRMHVRQMADQGLASLVTPPASGNRGFFTTMLTWDGVGDVDLHTTEPEGTYVNYANRTGEVGALDVDNTVANGPEHYYASCNPAQLKEGIYRFGINNYRNATGRKATMQVTLAQGGQPVTRVVDVGPERGPMGNSSPIEVMAVNLVKDANGKLVTTVQ</sequence>
<evidence type="ECO:0000256" key="1">
    <source>
        <dbReference type="SAM" id="SignalP"/>
    </source>
</evidence>
<keyword evidence="1" id="KW-0732">Signal</keyword>
<accession>A0ABY6GCQ0</accession>
<name>A0ABY6GCQ0_9BURK</name>
<evidence type="ECO:0008006" key="4">
    <source>
        <dbReference type="Google" id="ProtNLM"/>
    </source>
</evidence>
<feature type="chain" id="PRO_5046015201" description="DUF2135 domain-containing protein" evidence="1">
    <location>
        <begin position="29"/>
        <end position="441"/>
    </location>
</feature>
<reference evidence="2" key="1">
    <citation type="submission" date="2022-09" db="EMBL/GenBank/DDBJ databases">
        <title>The complete genome of Acidovorax sp. 5MLIR.</title>
        <authorList>
            <person name="Liu L."/>
            <person name="Yue J."/>
            <person name="Yang F."/>
            <person name="Yuan J."/>
            <person name="Li L."/>
        </authorList>
    </citation>
    <scope>NUCLEOTIDE SEQUENCE</scope>
    <source>
        <strain evidence="2">5MLIR</strain>
    </source>
</reference>
<dbReference type="EMBL" id="CP106881">
    <property type="protein sequence ID" value="UYG52857.1"/>
    <property type="molecule type" value="Genomic_DNA"/>
</dbReference>
<feature type="signal peptide" evidence="1">
    <location>
        <begin position="1"/>
        <end position="28"/>
    </location>
</feature>
<dbReference type="RefSeq" id="WP_231043283.1">
    <property type="nucleotide sequence ID" value="NZ_CP106881.1"/>
</dbReference>
<gene>
    <name evidence="2" type="ORF">M9799_06350</name>
</gene>
<evidence type="ECO:0000313" key="2">
    <source>
        <dbReference type="EMBL" id="UYG52857.1"/>
    </source>
</evidence>
<keyword evidence="3" id="KW-1185">Reference proteome</keyword>